<feature type="chain" id="PRO_5020470795" evidence="1">
    <location>
        <begin position="23"/>
        <end position="106"/>
    </location>
</feature>
<dbReference type="AlphaFoldDB" id="A0A4Q9R7J3"/>
<gene>
    <name evidence="2" type="ORF">DNJ96_10395</name>
</gene>
<evidence type="ECO:0000313" key="3">
    <source>
        <dbReference type="Proteomes" id="UP000292639"/>
    </source>
</evidence>
<dbReference type="OrthoDB" id="7022011at2"/>
<dbReference type="RefSeq" id="WP_131184610.1">
    <property type="nucleotide sequence ID" value="NZ_QJUO01000015.1"/>
</dbReference>
<accession>A0A4Q9R7J3</accession>
<keyword evidence="2" id="KW-0067">ATP-binding</keyword>
<dbReference type="EMBL" id="QJUP01000012">
    <property type="protein sequence ID" value="TBU96545.1"/>
    <property type="molecule type" value="Genomic_DNA"/>
</dbReference>
<evidence type="ECO:0000256" key="1">
    <source>
        <dbReference type="SAM" id="SignalP"/>
    </source>
</evidence>
<reference evidence="2 3" key="1">
    <citation type="submission" date="2018-06" db="EMBL/GenBank/DDBJ databases">
        <title>Three novel Pseudomonas species isolated from symptomatic oak.</title>
        <authorList>
            <person name="Bueno-Gonzalez V."/>
            <person name="Brady C."/>
        </authorList>
    </citation>
    <scope>NUCLEOTIDE SEQUENCE [LARGE SCALE GENOMIC DNA]</scope>
    <source>
        <strain evidence="2 3">P17C</strain>
    </source>
</reference>
<dbReference type="Proteomes" id="UP000292639">
    <property type="component" value="Unassembled WGS sequence"/>
</dbReference>
<dbReference type="GO" id="GO:0004386">
    <property type="term" value="F:helicase activity"/>
    <property type="evidence" value="ECO:0007669"/>
    <property type="project" value="UniProtKB-KW"/>
</dbReference>
<name>A0A4Q9R7J3_9GAMM</name>
<keyword evidence="2" id="KW-0547">Nucleotide-binding</keyword>
<dbReference type="NCBIfam" id="TIGR02448">
    <property type="entry name" value="conserverd hypothetical protein"/>
    <property type="match status" value="1"/>
</dbReference>
<keyword evidence="3" id="KW-1185">Reference proteome</keyword>
<dbReference type="InterPro" id="IPR012661">
    <property type="entry name" value="CHP02448"/>
</dbReference>
<feature type="signal peptide" evidence="1">
    <location>
        <begin position="1"/>
        <end position="22"/>
    </location>
</feature>
<sequence>MRNALLVSLCTSTLLMAGSAHAASVTASTDLVLGGLTNSVEGTSDLTSSIGDSKIVRAAREDAAHYVGSDGALRGSHLEAALRHIRGQMPGLQASDLQLAQAILAL</sequence>
<organism evidence="2 3">
    <name type="scientific">Stutzerimonas kirkiae</name>
    <dbReference type="NCBI Taxonomy" id="2211392"/>
    <lineage>
        <taxon>Bacteria</taxon>
        <taxon>Pseudomonadati</taxon>
        <taxon>Pseudomonadota</taxon>
        <taxon>Gammaproteobacteria</taxon>
        <taxon>Pseudomonadales</taxon>
        <taxon>Pseudomonadaceae</taxon>
        <taxon>Stutzerimonas</taxon>
    </lineage>
</organism>
<dbReference type="Pfam" id="PF09498">
    <property type="entry name" value="DUF2388"/>
    <property type="match status" value="1"/>
</dbReference>
<comment type="caution">
    <text evidence="2">The sequence shown here is derived from an EMBL/GenBank/DDBJ whole genome shotgun (WGS) entry which is preliminary data.</text>
</comment>
<protein>
    <submittedName>
        <fullName evidence="2">Holliday junction resolvasome, helicase subunit</fullName>
    </submittedName>
</protein>
<keyword evidence="2" id="KW-0347">Helicase</keyword>
<evidence type="ECO:0000313" key="2">
    <source>
        <dbReference type="EMBL" id="TBU96545.1"/>
    </source>
</evidence>
<proteinExistence type="predicted"/>
<keyword evidence="2" id="KW-0378">Hydrolase</keyword>
<keyword evidence="1" id="KW-0732">Signal</keyword>